<accession>A0A0P6X515</accession>
<dbReference type="GO" id="GO:0016020">
    <property type="term" value="C:membrane"/>
    <property type="evidence" value="ECO:0007669"/>
    <property type="project" value="UniProtKB-SubCell"/>
</dbReference>
<dbReference type="InterPro" id="IPR007016">
    <property type="entry name" value="O-antigen_ligase-rel_domated"/>
</dbReference>
<evidence type="ECO:0000256" key="4">
    <source>
        <dbReference type="ARBA" id="ARBA00023136"/>
    </source>
</evidence>
<evidence type="ECO:0000256" key="1">
    <source>
        <dbReference type="ARBA" id="ARBA00004141"/>
    </source>
</evidence>
<feature type="transmembrane region" description="Helical" evidence="5">
    <location>
        <begin position="406"/>
        <end position="425"/>
    </location>
</feature>
<comment type="caution">
    <text evidence="7">The sequence shown here is derived from an EMBL/GenBank/DDBJ whole genome shotgun (WGS) entry which is preliminary data.</text>
</comment>
<sequence>MEKSRPSFWNHLLSRPVIAIGVAIGLIITSAGLGLIIPNTFAPLLVAGGVAGSLVFILWLKKPITAFYTAVWLVFLPLGLIPAEIHSFLNRFTVVAAFITWGIMTILSRQRVVLTPAAISMSVFLVWGLTTLAWSSVPSVTFYNLQIYALRWILFLILGANFLNERNHQKSFMRVLTFNGWILIALFLFTLITSGYNPGTRLKIAGMNENETATLAIILLPAILWGNSSQPNKGFFSKHAAPVVYILLTCLLTVMSGSRGGLLSLVVVMLGFSFLRETRLYPLLGIGCTLLIILVYPQLFATFFYRLTVESSQSLLGGREAIWKAAMMMIADHTWFGIGLGNAPTEILSYLRFFTPVSSNYVALHNPLLTLWAETGVIGLLLYGSVFISSAFVFLSRFYHALKLHLSSAITRYSINGIAVAAYLVSWIKGGGAESTYTFFLALLLLNLPILSTGYSETQPTG</sequence>
<feature type="transmembrane region" description="Helical" evidence="5">
    <location>
        <begin position="41"/>
        <end position="59"/>
    </location>
</feature>
<feature type="transmembrane region" description="Helical" evidence="5">
    <location>
        <begin position="371"/>
        <end position="394"/>
    </location>
</feature>
<dbReference type="Proteomes" id="UP000050514">
    <property type="component" value="Unassembled WGS sequence"/>
</dbReference>
<comment type="subcellular location">
    <subcellularLocation>
        <location evidence="1">Membrane</location>
        <topology evidence="1">Multi-pass membrane protein</topology>
    </subcellularLocation>
</comment>
<evidence type="ECO:0000313" key="8">
    <source>
        <dbReference type="Proteomes" id="UP000050514"/>
    </source>
</evidence>
<evidence type="ECO:0000256" key="2">
    <source>
        <dbReference type="ARBA" id="ARBA00022692"/>
    </source>
</evidence>
<evidence type="ECO:0000256" key="5">
    <source>
        <dbReference type="SAM" id="Phobius"/>
    </source>
</evidence>
<feature type="transmembrane region" description="Helical" evidence="5">
    <location>
        <begin position="143"/>
        <end position="163"/>
    </location>
</feature>
<feature type="transmembrane region" description="Helical" evidence="5">
    <location>
        <begin position="12"/>
        <end position="35"/>
    </location>
</feature>
<dbReference type="AlphaFoldDB" id="A0A0P6X515"/>
<feature type="domain" description="O-antigen ligase-related" evidence="6">
    <location>
        <begin position="245"/>
        <end position="383"/>
    </location>
</feature>
<organism evidence="7 8">
    <name type="scientific">Bellilinea caldifistulae</name>
    <dbReference type="NCBI Taxonomy" id="360411"/>
    <lineage>
        <taxon>Bacteria</taxon>
        <taxon>Bacillati</taxon>
        <taxon>Chloroflexota</taxon>
        <taxon>Anaerolineae</taxon>
        <taxon>Anaerolineales</taxon>
        <taxon>Anaerolineaceae</taxon>
        <taxon>Bellilinea</taxon>
    </lineage>
</organism>
<feature type="transmembrane region" description="Helical" evidence="5">
    <location>
        <begin position="89"/>
        <end position="107"/>
    </location>
</feature>
<dbReference type="RefSeq" id="WP_061918710.1">
    <property type="nucleotide sequence ID" value="NZ_DF967971.1"/>
</dbReference>
<dbReference type="PANTHER" id="PTHR37422">
    <property type="entry name" value="TEICHURONIC ACID BIOSYNTHESIS PROTEIN TUAE"/>
    <property type="match status" value="1"/>
</dbReference>
<evidence type="ECO:0000259" key="6">
    <source>
        <dbReference type="Pfam" id="PF04932"/>
    </source>
</evidence>
<keyword evidence="3 5" id="KW-1133">Transmembrane helix</keyword>
<evidence type="ECO:0000256" key="3">
    <source>
        <dbReference type="ARBA" id="ARBA00022989"/>
    </source>
</evidence>
<feature type="transmembrane region" description="Helical" evidence="5">
    <location>
        <begin position="242"/>
        <end position="275"/>
    </location>
</feature>
<feature type="transmembrane region" description="Helical" evidence="5">
    <location>
        <begin position="326"/>
        <end position="351"/>
    </location>
</feature>
<dbReference type="PANTHER" id="PTHR37422:SF13">
    <property type="entry name" value="LIPOPOLYSACCHARIDE BIOSYNTHESIS PROTEIN PA4999-RELATED"/>
    <property type="match status" value="1"/>
</dbReference>
<dbReference type="Pfam" id="PF04932">
    <property type="entry name" value="Wzy_C"/>
    <property type="match status" value="1"/>
</dbReference>
<reference evidence="7 8" key="1">
    <citation type="submission" date="2015-07" db="EMBL/GenBank/DDBJ databases">
        <title>Draft genome of Bellilinea caldifistulae DSM 17877.</title>
        <authorList>
            <person name="Hemp J."/>
            <person name="Ward L.M."/>
            <person name="Pace L.A."/>
            <person name="Fischer W.W."/>
        </authorList>
    </citation>
    <scope>NUCLEOTIDE SEQUENCE [LARGE SCALE GENOMIC DNA]</scope>
    <source>
        <strain evidence="7 8">GOMI-1</strain>
    </source>
</reference>
<dbReference type="STRING" id="360411.AC812_11805"/>
<feature type="transmembrane region" description="Helical" evidence="5">
    <location>
        <begin position="437"/>
        <end position="456"/>
    </location>
</feature>
<name>A0A0P6X515_9CHLR</name>
<proteinExistence type="predicted"/>
<gene>
    <name evidence="7" type="ORF">AC812_11805</name>
</gene>
<keyword evidence="8" id="KW-1185">Reference proteome</keyword>
<dbReference type="EMBL" id="LGHJ01000017">
    <property type="protein sequence ID" value="KPL74485.1"/>
    <property type="molecule type" value="Genomic_DNA"/>
</dbReference>
<protein>
    <recommendedName>
        <fullName evidence="6">O-antigen ligase-related domain-containing protein</fullName>
    </recommendedName>
</protein>
<feature type="transmembrane region" description="Helical" evidence="5">
    <location>
        <begin position="212"/>
        <end position="230"/>
    </location>
</feature>
<evidence type="ECO:0000313" key="7">
    <source>
        <dbReference type="EMBL" id="KPL74485.1"/>
    </source>
</evidence>
<feature type="transmembrane region" description="Helical" evidence="5">
    <location>
        <begin position="114"/>
        <end position="137"/>
    </location>
</feature>
<feature type="transmembrane region" description="Helical" evidence="5">
    <location>
        <begin position="66"/>
        <end position="83"/>
    </location>
</feature>
<feature type="transmembrane region" description="Helical" evidence="5">
    <location>
        <begin position="175"/>
        <end position="192"/>
    </location>
</feature>
<feature type="transmembrane region" description="Helical" evidence="5">
    <location>
        <begin position="281"/>
        <end position="305"/>
    </location>
</feature>
<dbReference type="InterPro" id="IPR051533">
    <property type="entry name" value="WaaL-like"/>
</dbReference>
<keyword evidence="4 5" id="KW-0472">Membrane</keyword>
<keyword evidence="2 5" id="KW-0812">Transmembrane</keyword>